<sequence>MGLFLFKDLVKSGTKQTVKATAKNVTTTLSEHAIKRALEWGISEFVLDDLLAGKSALYVGAVHYDDIIEKSRIIHDPGTGNTVVLAKYSNDVITVYRDSDGAAARRVKEGRWKKASWIFDLIK</sequence>
<reference evidence="2" key="1">
    <citation type="submission" date="2016-10" db="EMBL/GenBank/DDBJ databases">
        <authorList>
            <person name="Varghese N."/>
            <person name="Submissions S."/>
        </authorList>
    </citation>
    <scope>NUCLEOTIDE SEQUENCE [LARGE SCALE GENOMIC DNA]</scope>
    <source>
        <strain evidence="2">CGMCC 1.10223</strain>
    </source>
</reference>
<dbReference type="Proteomes" id="UP000183410">
    <property type="component" value="Unassembled WGS sequence"/>
</dbReference>
<accession>A0A1I2F5Z3</accession>
<protein>
    <recommendedName>
        <fullName evidence="3">Phage-Barnase-EndoU-ColicinE5/D-RelE like nuclease 3 domain-containing protein</fullName>
    </recommendedName>
</protein>
<dbReference type="AlphaFoldDB" id="A0A1I2F5Z3"/>
<keyword evidence="2" id="KW-1185">Reference proteome</keyword>
<evidence type="ECO:0000313" key="1">
    <source>
        <dbReference type="EMBL" id="SFE99950.1"/>
    </source>
</evidence>
<name>A0A1I2F5Z3_9BACL</name>
<evidence type="ECO:0008006" key="3">
    <source>
        <dbReference type="Google" id="ProtNLM"/>
    </source>
</evidence>
<evidence type="ECO:0000313" key="2">
    <source>
        <dbReference type="Proteomes" id="UP000183410"/>
    </source>
</evidence>
<gene>
    <name evidence="1" type="ORF">SAMN04487969_11113</name>
</gene>
<proteinExistence type="predicted"/>
<dbReference type="EMBL" id="FONN01000011">
    <property type="protein sequence ID" value="SFE99950.1"/>
    <property type="molecule type" value="Genomic_DNA"/>
</dbReference>
<dbReference type="RefSeq" id="WP_046232258.1">
    <property type="nucleotide sequence ID" value="NZ_FONN01000011.1"/>
</dbReference>
<dbReference type="OrthoDB" id="9942339at2"/>
<organism evidence="1 2">
    <name type="scientific">Paenibacillus algorifonticola</name>
    <dbReference type="NCBI Taxonomy" id="684063"/>
    <lineage>
        <taxon>Bacteria</taxon>
        <taxon>Bacillati</taxon>
        <taxon>Bacillota</taxon>
        <taxon>Bacilli</taxon>
        <taxon>Bacillales</taxon>
        <taxon>Paenibacillaceae</taxon>
        <taxon>Paenibacillus</taxon>
    </lineage>
</organism>